<feature type="compositionally biased region" description="Low complexity" evidence="3">
    <location>
        <begin position="857"/>
        <end position="875"/>
    </location>
</feature>
<feature type="compositionally biased region" description="Basic and acidic residues" evidence="3">
    <location>
        <begin position="745"/>
        <end position="765"/>
    </location>
</feature>
<feature type="region of interest" description="Disordered" evidence="3">
    <location>
        <begin position="645"/>
        <end position="765"/>
    </location>
</feature>
<dbReference type="Pfam" id="PF00658">
    <property type="entry name" value="MLLE"/>
    <property type="match status" value="1"/>
</dbReference>
<evidence type="ECO:0000313" key="5">
    <source>
        <dbReference type="EMBL" id="KAF9530219.1"/>
    </source>
</evidence>
<organism evidence="5 6">
    <name type="scientific">Crepidotus variabilis</name>
    <dbReference type="NCBI Taxonomy" id="179855"/>
    <lineage>
        <taxon>Eukaryota</taxon>
        <taxon>Fungi</taxon>
        <taxon>Dikarya</taxon>
        <taxon>Basidiomycota</taxon>
        <taxon>Agaricomycotina</taxon>
        <taxon>Agaricomycetes</taxon>
        <taxon>Agaricomycetidae</taxon>
        <taxon>Agaricales</taxon>
        <taxon>Agaricineae</taxon>
        <taxon>Crepidotaceae</taxon>
        <taxon>Crepidotus</taxon>
    </lineage>
</organism>
<dbReference type="PANTHER" id="PTHR48034">
    <property type="entry name" value="TRANSFORMER-2 SEX-DETERMINING PROTEIN-RELATED"/>
    <property type="match status" value="1"/>
</dbReference>
<comment type="similarity">
    <text evidence="1">Belongs to the polyadenylate-binding protein type-1 family.</text>
</comment>
<dbReference type="InterPro" id="IPR012677">
    <property type="entry name" value="Nucleotide-bd_a/b_plait_sf"/>
</dbReference>
<feature type="compositionally biased region" description="Basic and acidic residues" evidence="3">
    <location>
        <begin position="653"/>
        <end position="664"/>
    </location>
</feature>
<reference evidence="5" key="1">
    <citation type="submission" date="2020-11" db="EMBL/GenBank/DDBJ databases">
        <authorList>
            <consortium name="DOE Joint Genome Institute"/>
            <person name="Ahrendt S."/>
            <person name="Riley R."/>
            <person name="Andreopoulos W."/>
            <person name="Labutti K."/>
            <person name="Pangilinan J."/>
            <person name="Ruiz-Duenas F.J."/>
            <person name="Barrasa J.M."/>
            <person name="Sanchez-Garcia M."/>
            <person name="Camarero S."/>
            <person name="Miyauchi S."/>
            <person name="Serrano A."/>
            <person name="Linde D."/>
            <person name="Babiker R."/>
            <person name="Drula E."/>
            <person name="Ayuso-Fernandez I."/>
            <person name="Pacheco R."/>
            <person name="Padilla G."/>
            <person name="Ferreira P."/>
            <person name="Barriuso J."/>
            <person name="Kellner H."/>
            <person name="Castanera R."/>
            <person name="Alfaro M."/>
            <person name="Ramirez L."/>
            <person name="Pisabarro A.G."/>
            <person name="Kuo A."/>
            <person name="Tritt A."/>
            <person name="Lipzen A."/>
            <person name="He G."/>
            <person name="Yan M."/>
            <person name="Ng V."/>
            <person name="Cullen D."/>
            <person name="Martin F."/>
            <person name="Rosso M.-N."/>
            <person name="Henrissat B."/>
            <person name="Hibbett D."/>
            <person name="Martinez A.T."/>
            <person name="Grigoriev I.V."/>
        </authorList>
    </citation>
    <scope>NUCLEOTIDE SEQUENCE</scope>
    <source>
        <strain evidence="5">CBS 506.95</strain>
    </source>
</reference>
<feature type="compositionally biased region" description="Basic and acidic residues" evidence="3">
    <location>
        <begin position="828"/>
        <end position="840"/>
    </location>
</feature>
<dbReference type="InterPro" id="IPR002004">
    <property type="entry name" value="PABP_HYD_C"/>
</dbReference>
<proteinExistence type="inferred from homology"/>
<dbReference type="SUPFAM" id="SSF63570">
    <property type="entry name" value="PABC (PABP) domain"/>
    <property type="match status" value="1"/>
</dbReference>
<dbReference type="CDD" id="cd00590">
    <property type="entry name" value="RRM_SF"/>
    <property type="match status" value="2"/>
</dbReference>
<sequence>MDPYDPHGSGSPIPIGRPHPYLHEPLLYITNLPPYVTDENLAMAFVNCGPFRPRIDRENAAPDGSGMLSGVVEFKFLERAEKALTTITSVPLPSSPPVPLVLSPYPPTTPPTPLPPPSALPRLVKQLPPGFTDSQLYDLFRPFGALASARAPSNPGSTAAGFGAPNGLGSLVGGGQLGPDTGLVEFWSEEDARVAEEAMHCAEVEGQNIAVVVWQPVRNVMGGHSPGAIGQHPGGHARQPSFGSSFVVAGGQYGPIGSASPSQQEFNANAPSFVPSMGYNPFQSPGYSPSPPRGSPYVGMSPVRSPVPIGSPLGNQSYSQGQGYGMHSPQGGHQSIQAPPSPFIHGPGQQVQLAPVSGPGSTSHSGLIDPCNLFIKNLSPEIDSNGLFAHFTKFGQIVSARVMRNESGESRGFGFVSYHQPDHANEALRVMNGSILGSKQIVVRLHEPKQLRQEKLAARFAGVGNGHPVHPRRSSSGATSPAMSDAGTGASPRVYSQTLSTMGVPGSPTPPGSGLSGMLSPKMMALTSGMSISGNGSNNGQSHARRGSGSYYTAALSNTLQIPLTYNSLSSLSPVVRREIMTGELTRRLTGSMITKEWGLGEKDIENFVESVVGGSLSGLIAFLEGGDDNVGPKLKDALEGWAGKSGFVKGQPKNEPEKEKEASTRPTSTHSTRSSSSSMANNPATASAPEHPSTPVSMDHTLLTTNTPPPRTSNSSPSHPVSPNTGTLSPSSILSPSSLSSTQSERERIRGAVQHHANELSEKKQKELEDLLMSLPKRERAMCLFSGEVMRVKIRDAKVVLEDDDELEDGVAAEPAAAPAAPATPKKPTEEIVEKEKTTPKTNDVPVPKPSPPAPAAAAAPTAPVPTTAAGAPTVPQTTYTLPLLARLPCAEIMRLSNSPALHTNASLAALLPTPDQALVTSTDTFIDSLLDKPIQAQKQALGEKLFKVVKGLGVKGAPKVTIALLDQEDLRALAMVMACWEPILKEKAGGVLRK</sequence>
<dbReference type="Gene3D" id="3.30.70.330">
    <property type="match status" value="3"/>
</dbReference>
<feature type="region of interest" description="Disordered" evidence="3">
    <location>
        <begin position="462"/>
        <end position="493"/>
    </location>
</feature>
<keyword evidence="6" id="KW-1185">Reference proteome</keyword>
<dbReference type="AlphaFoldDB" id="A0A9P6EJS1"/>
<feature type="compositionally biased region" description="Low complexity" evidence="3">
    <location>
        <begin position="813"/>
        <end position="827"/>
    </location>
</feature>
<dbReference type="Proteomes" id="UP000807306">
    <property type="component" value="Unassembled WGS sequence"/>
</dbReference>
<feature type="domain" description="RRM" evidence="4">
    <location>
        <begin position="123"/>
        <end position="216"/>
    </location>
</feature>
<dbReference type="Pfam" id="PF00076">
    <property type="entry name" value="RRM_1"/>
    <property type="match status" value="3"/>
</dbReference>
<keyword evidence="2" id="KW-0694">RNA-binding</keyword>
<accession>A0A9P6EJS1</accession>
<comment type="caution">
    <text evidence="5">The sequence shown here is derived from an EMBL/GenBank/DDBJ whole genome shotgun (WGS) entry which is preliminary data.</text>
</comment>
<dbReference type="SMART" id="SM00360">
    <property type="entry name" value="RRM"/>
    <property type="match status" value="3"/>
</dbReference>
<dbReference type="GO" id="GO:0003723">
    <property type="term" value="F:RNA binding"/>
    <property type="evidence" value="ECO:0007669"/>
    <property type="project" value="UniProtKB-UniRule"/>
</dbReference>
<feature type="region of interest" description="Disordered" evidence="3">
    <location>
        <begin position="311"/>
        <end position="335"/>
    </location>
</feature>
<dbReference type="InterPro" id="IPR050441">
    <property type="entry name" value="RBM"/>
</dbReference>
<name>A0A9P6EJS1_9AGAR</name>
<evidence type="ECO:0000259" key="4">
    <source>
        <dbReference type="PROSITE" id="PS50102"/>
    </source>
</evidence>
<feature type="domain" description="RRM" evidence="4">
    <location>
        <begin position="371"/>
        <end position="448"/>
    </location>
</feature>
<dbReference type="InterPro" id="IPR000504">
    <property type="entry name" value="RRM_dom"/>
</dbReference>
<evidence type="ECO:0000256" key="2">
    <source>
        <dbReference type="PROSITE-ProRule" id="PRU00176"/>
    </source>
</evidence>
<dbReference type="InterPro" id="IPR036053">
    <property type="entry name" value="PABP-dom"/>
</dbReference>
<dbReference type="PROSITE" id="PS50102">
    <property type="entry name" value="RRM"/>
    <property type="match status" value="2"/>
</dbReference>
<dbReference type="EMBL" id="MU157841">
    <property type="protein sequence ID" value="KAF9530219.1"/>
    <property type="molecule type" value="Genomic_DNA"/>
</dbReference>
<dbReference type="Gene3D" id="1.10.1900.10">
    <property type="entry name" value="c-terminal domain of poly(a) binding protein"/>
    <property type="match status" value="1"/>
</dbReference>
<feature type="region of interest" description="Disordered" evidence="3">
    <location>
        <begin position="809"/>
        <end position="875"/>
    </location>
</feature>
<feature type="compositionally biased region" description="Low complexity" evidence="3">
    <location>
        <begin position="665"/>
        <end position="689"/>
    </location>
</feature>
<dbReference type="OrthoDB" id="6159137at2759"/>
<gene>
    <name evidence="5" type="ORF">CPB83DRAFT_851194</name>
</gene>
<evidence type="ECO:0000256" key="1">
    <source>
        <dbReference type="ARBA" id="ARBA00008557"/>
    </source>
</evidence>
<feature type="compositionally biased region" description="Low complexity" evidence="3">
    <location>
        <begin position="701"/>
        <end position="742"/>
    </location>
</feature>
<dbReference type="SUPFAM" id="SSF54928">
    <property type="entry name" value="RNA-binding domain, RBD"/>
    <property type="match status" value="2"/>
</dbReference>
<dbReference type="InterPro" id="IPR035979">
    <property type="entry name" value="RBD_domain_sf"/>
</dbReference>
<evidence type="ECO:0000256" key="3">
    <source>
        <dbReference type="SAM" id="MobiDB-lite"/>
    </source>
</evidence>
<protein>
    <recommendedName>
        <fullName evidence="4">RRM domain-containing protein</fullName>
    </recommendedName>
</protein>
<evidence type="ECO:0000313" key="6">
    <source>
        <dbReference type="Proteomes" id="UP000807306"/>
    </source>
</evidence>